<accession>W9HNJ3</accession>
<dbReference type="AlphaFoldDB" id="W9HNJ3"/>
<sequence>MTVKQAGSGLHGVQLQSSQLCRSGPLTPQCFGMI</sequence>
<reference evidence="1 2" key="1">
    <citation type="submission" date="2011-06" db="EMBL/GenBank/DDBJ databases">
        <title>The Genome Sequence of Fusarium oxysporum FOSC 3-a.</title>
        <authorList>
            <consortium name="The Broad Institute Genome Sequencing Platform"/>
            <person name="Ma L.-J."/>
            <person name="Gale L.R."/>
            <person name="Schwartz D.C."/>
            <person name="Zhou S."/>
            <person name="Corby-Kistler H."/>
            <person name="Young S.K."/>
            <person name="Zeng Q."/>
            <person name="Gargeya S."/>
            <person name="Fitzgerald M."/>
            <person name="Haas B."/>
            <person name="Abouelleil A."/>
            <person name="Alvarado L."/>
            <person name="Arachchi H.M."/>
            <person name="Berlin A."/>
            <person name="Brown A."/>
            <person name="Chapman S.B."/>
            <person name="Chen Z."/>
            <person name="Dunbar C."/>
            <person name="Freedman E."/>
            <person name="Gearin G."/>
            <person name="Gellesch M."/>
            <person name="Goldberg J."/>
            <person name="Griggs A."/>
            <person name="Gujja S."/>
            <person name="Heiman D."/>
            <person name="Howarth C."/>
            <person name="Larson L."/>
            <person name="Lui A."/>
            <person name="MacDonald P.J.P."/>
            <person name="Mehta T."/>
            <person name="Montmayeur A."/>
            <person name="Murphy C."/>
            <person name="Neiman D."/>
            <person name="Pearson M."/>
            <person name="Priest M."/>
            <person name="Roberts A."/>
            <person name="Saif S."/>
            <person name="Shea T."/>
            <person name="Shenoy N."/>
            <person name="Sisk P."/>
            <person name="Stolte C."/>
            <person name="Sykes S."/>
            <person name="Wortman J."/>
            <person name="Nusbaum C."/>
            <person name="Birren B."/>
        </authorList>
    </citation>
    <scope>NUCLEOTIDE SEQUENCE [LARGE SCALE GENOMIC DNA]</scope>
    <source>
        <strain evidence="2">FOSC 3-a</strain>
    </source>
</reference>
<evidence type="ECO:0000313" key="2">
    <source>
        <dbReference type="Proteomes" id="UP000030753"/>
    </source>
</evidence>
<dbReference type="EMBL" id="JH717849">
    <property type="protein sequence ID" value="EWY81781.1"/>
    <property type="molecule type" value="Genomic_DNA"/>
</dbReference>
<dbReference type="HOGENOM" id="CLU_3377093_0_0_1"/>
<gene>
    <name evidence="1" type="ORF">FOYG_15995</name>
</gene>
<protein>
    <submittedName>
        <fullName evidence="1">Uncharacterized protein</fullName>
    </submittedName>
</protein>
<proteinExistence type="predicted"/>
<evidence type="ECO:0000313" key="1">
    <source>
        <dbReference type="EMBL" id="EWY81781.1"/>
    </source>
</evidence>
<dbReference type="Proteomes" id="UP000030753">
    <property type="component" value="Unassembled WGS sequence"/>
</dbReference>
<organism evidence="1 2">
    <name type="scientific">Fusarium oxysporum NRRL 32931</name>
    <dbReference type="NCBI Taxonomy" id="660029"/>
    <lineage>
        <taxon>Eukaryota</taxon>
        <taxon>Fungi</taxon>
        <taxon>Dikarya</taxon>
        <taxon>Ascomycota</taxon>
        <taxon>Pezizomycotina</taxon>
        <taxon>Sordariomycetes</taxon>
        <taxon>Hypocreomycetidae</taxon>
        <taxon>Hypocreales</taxon>
        <taxon>Nectriaceae</taxon>
        <taxon>Fusarium</taxon>
        <taxon>Fusarium oxysporum species complex</taxon>
    </lineage>
</organism>
<name>W9HNJ3_FUSOX</name>